<dbReference type="OrthoDB" id="341456at2"/>
<organism evidence="1 2">
    <name type="scientific">Leptospira kemamanensis</name>
    <dbReference type="NCBI Taxonomy" id="2484942"/>
    <lineage>
        <taxon>Bacteria</taxon>
        <taxon>Pseudomonadati</taxon>
        <taxon>Spirochaetota</taxon>
        <taxon>Spirochaetia</taxon>
        <taxon>Leptospirales</taxon>
        <taxon>Leptospiraceae</taxon>
        <taxon>Leptospira</taxon>
    </lineage>
</organism>
<dbReference type="RefSeq" id="WP_135617695.1">
    <property type="nucleotide sequence ID" value="NZ_RQGG01000009.1"/>
</dbReference>
<dbReference type="InterPro" id="IPR058230">
    <property type="entry name" value="OmpL37"/>
</dbReference>
<dbReference type="AlphaFoldDB" id="A0A4R9JV63"/>
<evidence type="ECO:0000313" key="1">
    <source>
        <dbReference type="EMBL" id="TGL55799.1"/>
    </source>
</evidence>
<dbReference type="EMBL" id="RQGG01000009">
    <property type="protein sequence ID" value="TGL55799.1"/>
    <property type="molecule type" value="Genomic_DNA"/>
</dbReference>
<protein>
    <submittedName>
        <fullName evidence="1">Uncharacterized protein</fullName>
    </submittedName>
</protein>
<dbReference type="Proteomes" id="UP000297609">
    <property type="component" value="Unassembled WGS sequence"/>
</dbReference>
<reference evidence="1" key="1">
    <citation type="journal article" date="2019" name="PLoS Negl. Trop. Dis.">
        <title>Revisiting the worldwide diversity of Leptospira species in the environment.</title>
        <authorList>
            <person name="Vincent A.T."/>
            <person name="Schiettekatte O."/>
            <person name="Bourhy P."/>
            <person name="Veyrier F.J."/>
            <person name="Picardeau M."/>
        </authorList>
    </citation>
    <scope>NUCLEOTIDE SEQUENCE [LARGE SCALE GENOMIC DNA]</scope>
    <source>
        <strain evidence="1">201702454</strain>
    </source>
</reference>
<sequence>MRTFLLYLLGGICILWGTKTHSNGNLQVAFGAEENYLLVRSLDSSIIHLGDANEKLEYRNIIDEYLRFKSLHIQGKYGDAYLAVRSTQYQLIQLYDKILTKNITLVRSELELLGRKSRDKEKTQTKAFIRLALRDVSEAEQKLVMARNIRPYLYLLKLREMLFALKILKHAGKFVIFLNLLHDGQYMDSIEFYDFNTIESELIRGFGPNSKYLAFHYDNAFLPYGEESIYEDKMTNFKTQTINQTETLK</sequence>
<evidence type="ECO:0000313" key="2">
    <source>
        <dbReference type="Proteomes" id="UP000297609"/>
    </source>
</evidence>
<keyword evidence="2" id="KW-1185">Reference proteome</keyword>
<gene>
    <name evidence="1" type="ORF">EHQ59_03170</name>
</gene>
<comment type="caution">
    <text evidence="1">The sequence shown here is derived from an EMBL/GenBank/DDBJ whole genome shotgun (WGS) entry which is preliminary data.</text>
</comment>
<proteinExistence type="predicted"/>
<dbReference type="NCBIfam" id="NF047447">
    <property type="entry name" value="Lepto_OmpL37"/>
    <property type="match status" value="1"/>
</dbReference>
<accession>A0A4R9JV63</accession>
<name>A0A4R9JV63_9LEPT</name>